<reference evidence="2" key="1">
    <citation type="submission" date="2022-11" db="UniProtKB">
        <authorList>
            <consortium name="WormBaseParasite"/>
        </authorList>
    </citation>
    <scope>IDENTIFICATION</scope>
</reference>
<name>A0AC35FFV6_9BILA</name>
<protein>
    <submittedName>
        <fullName evidence="2">Uncharacterized protein</fullName>
    </submittedName>
</protein>
<proteinExistence type="predicted"/>
<accession>A0AC35FFV6</accession>
<dbReference type="Proteomes" id="UP000887580">
    <property type="component" value="Unplaced"/>
</dbReference>
<sequence length="550" mass="63823">MLGNVTVDYWITSQKVLSDIHFLSRIRTFPRDKVSNKTMRLIRANYLSKPEFDAENMKQVSAAAEGLCFWVKAIDIYNKIAKVVDPKKEKLKKSELMVKQHMKQLEQRRKALQEVTERLQKLSDQFSHMSQRKQDLQNQIQNCELKMTRAEKLLETLENERGRWDSNLKVLKIEYEVFKRYCLIVAIYVELLNNVDYDKRKEIITKILTKFHFPPNFSLKSILKHTSVLLSDRNERISEPYMILELTRKIPLIIDPQGESTKMLSQIFPETMSTIDIHSPSLPTIIVSAIGNGSTLLIDNLRKPFPLYLIQLIHPLFIKDGKETFLQINNKLFDFNPKFCLILRTEKQPKEFSEILLQKFCIINVSVGENVIKNKLMEIFLKVNAFPLTSKRDQLMAEKTALLRQSDAAEDGTLEALAKSKDLDDDKTIDLLGEVREMSKSLNAKIKELNEVEDQLEIVKQTFIKVGEFGTNLVKASVNISKISPVYARTLRYYLEVFRKAVSVESTQLNESEIPAINQNVLAAFRRKISRSLFAEHRKIFEFLIKSNEK</sequence>
<organism evidence="1 2">
    <name type="scientific">Panagrolaimus sp. PS1159</name>
    <dbReference type="NCBI Taxonomy" id="55785"/>
    <lineage>
        <taxon>Eukaryota</taxon>
        <taxon>Metazoa</taxon>
        <taxon>Ecdysozoa</taxon>
        <taxon>Nematoda</taxon>
        <taxon>Chromadorea</taxon>
        <taxon>Rhabditida</taxon>
        <taxon>Tylenchina</taxon>
        <taxon>Panagrolaimomorpha</taxon>
        <taxon>Panagrolaimoidea</taxon>
        <taxon>Panagrolaimidae</taxon>
        <taxon>Panagrolaimus</taxon>
    </lineage>
</organism>
<evidence type="ECO:0000313" key="1">
    <source>
        <dbReference type="Proteomes" id="UP000887580"/>
    </source>
</evidence>
<evidence type="ECO:0000313" key="2">
    <source>
        <dbReference type="WBParaSite" id="PS1159_v2.g17163.t1"/>
    </source>
</evidence>
<dbReference type="WBParaSite" id="PS1159_v2.g17163.t1">
    <property type="protein sequence ID" value="PS1159_v2.g17163.t1"/>
    <property type="gene ID" value="PS1159_v2.g17163"/>
</dbReference>